<evidence type="ECO:0000313" key="9">
    <source>
        <dbReference type="Proteomes" id="UP000799444"/>
    </source>
</evidence>
<dbReference type="Gene3D" id="3.40.50.720">
    <property type="entry name" value="NAD(P)-binding Rossmann-like Domain"/>
    <property type="match status" value="1"/>
</dbReference>
<keyword evidence="5" id="KW-0496">Mitochondrion</keyword>
<keyword evidence="4" id="KW-0809">Transit peptide</keyword>
<evidence type="ECO:0000256" key="3">
    <source>
        <dbReference type="ARBA" id="ARBA00022787"/>
    </source>
</evidence>
<dbReference type="GO" id="GO:0005741">
    <property type="term" value="C:mitochondrial outer membrane"/>
    <property type="evidence" value="ECO:0007669"/>
    <property type="project" value="UniProtKB-SubCell"/>
</dbReference>
<dbReference type="EMBL" id="ML996131">
    <property type="protein sequence ID" value="KAF2735873.1"/>
    <property type="molecule type" value="Genomic_DNA"/>
</dbReference>
<evidence type="ECO:0000313" key="8">
    <source>
        <dbReference type="EMBL" id="KAF2735873.1"/>
    </source>
</evidence>
<dbReference type="FunFam" id="3.40.50.720:FF:000366">
    <property type="entry name" value="Protein FMP52, mitochondrial"/>
    <property type="match status" value="1"/>
</dbReference>
<dbReference type="PANTHER" id="PTHR14097">
    <property type="entry name" value="OXIDOREDUCTASE HTATIP2"/>
    <property type="match status" value="1"/>
</dbReference>
<dbReference type="InterPro" id="IPR036291">
    <property type="entry name" value="NAD(P)-bd_dom_sf"/>
</dbReference>
<proteinExistence type="inferred from homology"/>
<evidence type="ECO:0000256" key="5">
    <source>
        <dbReference type="ARBA" id="ARBA00023128"/>
    </source>
</evidence>
<accession>A0A9P4QXR8</accession>
<feature type="compositionally biased region" description="Low complexity" evidence="7">
    <location>
        <begin position="41"/>
        <end position="60"/>
    </location>
</feature>
<evidence type="ECO:0000256" key="4">
    <source>
        <dbReference type="ARBA" id="ARBA00022946"/>
    </source>
</evidence>
<comment type="subcellular location">
    <subcellularLocation>
        <location evidence="1">Mitochondrion outer membrane</location>
        <topology evidence="1">Peripheral membrane protein</topology>
    </subcellularLocation>
</comment>
<dbReference type="InterPro" id="IPR014843">
    <property type="entry name" value="Him1/Fmp52"/>
</dbReference>
<organism evidence="8 9">
    <name type="scientific">Polyplosphaeria fusca</name>
    <dbReference type="NCBI Taxonomy" id="682080"/>
    <lineage>
        <taxon>Eukaryota</taxon>
        <taxon>Fungi</taxon>
        <taxon>Dikarya</taxon>
        <taxon>Ascomycota</taxon>
        <taxon>Pezizomycotina</taxon>
        <taxon>Dothideomycetes</taxon>
        <taxon>Pleosporomycetidae</taxon>
        <taxon>Pleosporales</taxon>
        <taxon>Tetraplosphaeriaceae</taxon>
        <taxon>Polyplosphaeria</taxon>
    </lineage>
</organism>
<dbReference type="AlphaFoldDB" id="A0A9P4QXR8"/>
<dbReference type="Pfam" id="PF08732">
    <property type="entry name" value="HIM1"/>
    <property type="match status" value="1"/>
</dbReference>
<keyword evidence="9" id="KW-1185">Reference proteome</keyword>
<comment type="similarity">
    <text evidence="2">Belongs to the FMP52 family.</text>
</comment>
<feature type="region of interest" description="Disordered" evidence="7">
    <location>
        <begin position="39"/>
        <end position="61"/>
    </location>
</feature>
<dbReference type="GO" id="GO:0051170">
    <property type="term" value="P:import into nucleus"/>
    <property type="evidence" value="ECO:0007669"/>
    <property type="project" value="TreeGrafter"/>
</dbReference>
<keyword evidence="6" id="KW-0472">Membrane</keyword>
<protein>
    <submittedName>
        <fullName evidence="8">NAD dependent epimerase/dehydratase family protein-like protein</fullName>
    </submittedName>
</protein>
<evidence type="ECO:0000256" key="6">
    <source>
        <dbReference type="ARBA" id="ARBA00023136"/>
    </source>
</evidence>
<evidence type="ECO:0000256" key="2">
    <source>
        <dbReference type="ARBA" id="ARBA00006617"/>
    </source>
</evidence>
<dbReference type="PANTHER" id="PTHR14097:SF7">
    <property type="entry name" value="OXIDOREDUCTASE HTATIP2"/>
    <property type="match status" value="1"/>
</dbReference>
<evidence type="ECO:0000256" key="7">
    <source>
        <dbReference type="SAM" id="MobiDB-lite"/>
    </source>
</evidence>
<reference evidence="8" key="1">
    <citation type="journal article" date="2020" name="Stud. Mycol.">
        <title>101 Dothideomycetes genomes: a test case for predicting lifestyles and emergence of pathogens.</title>
        <authorList>
            <person name="Haridas S."/>
            <person name="Albert R."/>
            <person name="Binder M."/>
            <person name="Bloem J."/>
            <person name="Labutti K."/>
            <person name="Salamov A."/>
            <person name="Andreopoulos B."/>
            <person name="Baker S."/>
            <person name="Barry K."/>
            <person name="Bills G."/>
            <person name="Bluhm B."/>
            <person name="Cannon C."/>
            <person name="Castanera R."/>
            <person name="Culley D."/>
            <person name="Daum C."/>
            <person name="Ezra D."/>
            <person name="Gonzalez J."/>
            <person name="Henrissat B."/>
            <person name="Kuo A."/>
            <person name="Liang C."/>
            <person name="Lipzen A."/>
            <person name="Lutzoni F."/>
            <person name="Magnuson J."/>
            <person name="Mondo S."/>
            <person name="Nolan M."/>
            <person name="Ohm R."/>
            <person name="Pangilinan J."/>
            <person name="Park H.-J."/>
            <person name="Ramirez L."/>
            <person name="Alfaro M."/>
            <person name="Sun H."/>
            <person name="Tritt A."/>
            <person name="Yoshinaga Y."/>
            <person name="Zwiers L.-H."/>
            <person name="Turgeon B."/>
            <person name="Goodwin S."/>
            <person name="Spatafora J."/>
            <person name="Crous P."/>
            <person name="Grigoriev I."/>
        </authorList>
    </citation>
    <scope>NUCLEOTIDE SEQUENCE</scope>
    <source>
        <strain evidence="8">CBS 125425</strain>
    </source>
</reference>
<evidence type="ECO:0000256" key="1">
    <source>
        <dbReference type="ARBA" id="ARBA00004450"/>
    </source>
</evidence>
<comment type="caution">
    <text evidence="8">The sequence shown here is derived from an EMBL/GenBank/DDBJ whole genome shotgun (WGS) entry which is preliminary data.</text>
</comment>
<sequence length="228" mass="24061">MTSSAIAGSTGLVGAHILSQLLAQPSISSVFAFTRRELPNPTSSSKLSPISSTDSSTWPSLFPKSPTPKIFFSGLGTTRGQAGGVEGQRKIDLDLNYDLAKAAKDAGVETYVLISSANPNPNSMVPYSKMKGELEEKVKGLGFKHTILLRPGLLVGSREDSRPGEAVMRAIAGGLKKVSPMLVNSWAQDADVIARAAVVAGLQAVEGKKEDGVWILGQKDIIEVGKKE</sequence>
<dbReference type="OrthoDB" id="430436at2759"/>
<dbReference type="Proteomes" id="UP000799444">
    <property type="component" value="Unassembled WGS sequence"/>
</dbReference>
<keyword evidence="3" id="KW-1000">Mitochondrion outer membrane</keyword>
<name>A0A9P4QXR8_9PLEO</name>
<gene>
    <name evidence="8" type="ORF">EJ04DRAFT_434281</name>
</gene>
<dbReference type="SUPFAM" id="SSF51735">
    <property type="entry name" value="NAD(P)-binding Rossmann-fold domains"/>
    <property type="match status" value="1"/>
</dbReference>